<proteinExistence type="inferred from homology"/>
<keyword evidence="7" id="KW-0547">Nucleotide-binding</keyword>
<evidence type="ECO:0000256" key="5">
    <source>
        <dbReference type="ARBA" id="ARBA00022496"/>
    </source>
</evidence>
<dbReference type="RefSeq" id="WP_406786729.1">
    <property type="nucleotide sequence ID" value="NZ_JBJIAA010000004.1"/>
</dbReference>
<dbReference type="InterPro" id="IPR050860">
    <property type="entry name" value="FeoB_GTPase"/>
</dbReference>
<evidence type="ECO:0000256" key="9">
    <source>
        <dbReference type="ARBA" id="ARBA00023004"/>
    </source>
</evidence>
<keyword evidence="10" id="KW-0406">Ion transport</keyword>
<dbReference type="InterPro" id="IPR003373">
    <property type="entry name" value="Fe2_transport_prot-B"/>
</dbReference>
<feature type="transmembrane region" description="Helical" evidence="14">
    <location>
        <begin position="438"/>
        <end position="457"/>
    </location>
</feature>
<dbReference type="NCBIfam" id="TIGR00437">
    <property type="entry name" value="feoB"/>
    <property type="match status" value="1"/>
</dbReference>
<dbReference type="Pfam" id="PF07670">
    <property type="entry name" value="Gate"/>
    <property type="match status" value="2"/>
</dbReference>
<keyword evidence="9 14" id="KW-0408">Iron</keyword>
<dbReference type="InterPro" id="IPR006073">
    <property type="entry name" value="GTP-bd"/>
</dbReference>
<reference evidence="16 17" key="1">
    <citation type="submission" date="2024-11" db="EMBL/GenBank/DDBJ databases">
        <authorList>
            <person name="Heng Y.C."/>
            <person name="Lim A.C.H."/>
            <person name="Lee J.K.Y."/>
            <person name="Kittelmann S."/>
        </authorList>
    </citation>
    <scope>NUCLEOTIDE SEQUENCE [LARGE SCALE GENOMIC DNA]</scope>
    <source>
        <strain evidence="16 17">WILCCON 0114</strain>
    </source>
</reference>
<gene>
    <name evidence="16" type="primary">feoB</name>
    <name evidence="16" type="ORF">ACJDT4_06480</name>
</gene>
<evidence type="ECO:0000256" key="11">
    <source>
        <dbReference type="ARBA" id="ARBA00023134"/>
    </source>
</evidence>
<dbReference type="Proteomes" id="UP001623592">
    <property type="component" value="Unassembled WGS sequence"/>
</dbReference>
<feature type="transmembrane region" description="Helical" evidence="14">
    <location>
        <begin position="522"/>
        <end position="542"/>
    </location>
</feature>
<keyword evidence="12 14" id="KW-0472">Membrane</keyword>
<evidence type="ECO:0000313" key="17">
    <source>
        <dbReference type="Proteomes" id="UP001623592"/>
    </source>
</evidence>
<evidence type="ECO:0000256" key="14">
    <source>
        <dbReference type="RuleBase" id="RU362098"/>
    </source>
</evidence>
<feature type="domain" description="FeoB-type G" evidence="15">
    <location>
        <begin position="1"/>
        <end position="160"/>
    </location>
</feature>
<dbReference type="PANTHER" id="PTHR43185:SF1">
    <property type="entry name" value="FE(2+) TRANSPORTER FEOB"/>
    <property type="match status" value="1"/>
</dbReference>
<feature type="transmembrane region" description="Helical" evidence="14">
    <location>
        <begin position="380"/>
        <end position="397"/>
    </location>
</feature>
<keyword evidence="17" id="KW-1185">Reference proteome</keyword>
<dbReference type="Gene3D" id="3.40.50.300">
    <property type="entry name" value="P-loop containing nucleotide triphosphate hydrolases"/>
    <property type="match status" value="1"/>
</dbReference>
<comment type="caution">
    <text evidence="16">The sequence shown here is derived from an EMBL/GenBank/DDBJ whole genome shotgun (WGS) entry which is preliminary data.</text>
</comment>
<sequence>MITAALMGNPNVGKTTLFNALTGSDQYVGNWAGVTVEKKEGFLNNSIEIVDLPGIYAMDTYSNEEKVSKNFLLNENVDVIINIVDASNLDRNLYLTMQLKEFRKPIILVLNMIDVAYKKGFSINFDKLSYELNVRVVPIIAAKNKNIEEIKEILLNQDFTSSNNDNEYHFLSEKETYKYIESVLNKCVSKSNKFIISYTEIIDKILLNKFLAYPAFFIIIWLIFKFTFSWVGGPLQDLADTLLNDSLIPKLHLLFSSTSPWFSSLLIDGIIGGVGSVIVFLPIILALFFCISILEDSGYMARAALLMDIIMRKMGLSGKAFIPMVMGFGCGVPAIMSARTLESEKDRKLAALLIPFMSCNAKLPVYALLTAALFPKHQGLVIGSLYLFGIIIAFIVGKSFKNTLFKKGEEPLIIELPDYKFPELKNLLFHTWEKGKGFLKKAGTIIFSVSVIIWLLSHFGTSGFVDIKYSFLAEIGHVLVAFFIPLGFGTWQNSVALLSGLAAKEVVVSTMGVLYGSHLPNMLPVLFTPVTAYSFLVFTLLYPPCISALGTVKKEYGFNMMAFTIVYQICVAWIAAFIVYNIGILIF</sequence>
<comment type="subcellular location">
    <subcellularLocation>
        <location evidence="2 14">Cell membrane</location>
        <topology evidence="2 14">Multi-pass membrane protein</topology>
    </subcellularLocation>
</comment>
<dbReference type="CDD" id="cd01879">
    <property type="entry name" value="FeoB"/>
    <property type="match status" value="1"/>
</dbReference>
<feature type="transmembrane region" description="Helical" evidence="14">
    <location>
        <begin position="469"/>
        <end position="488"/>
    </location>
</feature>
<comment type="function">
    <text evidence="1 14">Probable transporter of a GTP-driven Fe(2+) uptake system.</text>
</comment>
<accession>A0ABW8TGL6</accession>
<dbReference type="InterPro" id="IPR011640">
    <property type="entry name" value="Fe2_transport_prot_B_C"/>
</dbReference>
<dbReference type="PANTHER" id="PTHR43185">
    <property type="entry name" value="FERROUS IRON TRANSPORT PROTEIN B"/>
    <property type="match status" value="1"/>
</dbReference>
<organism evidence="16 17">
    <name type="scientific">Clostridium neuense</name>
    <dbReference type="NCBI Taxonomy" id="1728934"/>
    <lineage>
        <taxon>Bacteria</taxon>
        <taxon>Bacillati</taxon>
        <taxon>Bacillota</taxon>
        <taxon>Clostridia</taxon>
        <taxon>Eubacteriales</taxon>
        <taxon>Clostridiaceae</taxon>
        <taxon>Clostridium</taxon>
    </lineage>
</organism>
<evidence type="ECO:0000256" key="3">
    <source>
        <dbReference type="ARBA" id="ARBA00022448"/>
    </source>
</evidence>
<evidence type="ECO:0000256" key="10">
    <source>
        <dbReference type="ARBA" id="ARBA00023065"/>
    </source>
</evidence>
<dbReference type="PROSITE" id="PS51711">
    <property type="entry name" value="G_FEOB"/>
    <property type="match status" value="1"/>
</dbReference>
<keyword evidence="4" id="KW-1003">Cell membrane</keyword>
<keyword evidence="8 14" id="KW-1133">Transmembrane helix</keyword>
<evidence type="ECO:0000256" key="2">
    <source>
        <dbReference type="ARBA" id="ARBA00004651"/>
    </source>
</evidence>
<dbReference type="Pfam" id="PF02421">
    <property type="entry name" value="FeoB_N"/>
    <property type="match status" value="1"/>
</dbReference>
<feature type="transmembrane region" description="Helical" evidence="14">
    <location>
        <begin position="314"/>
        <end position="337"/>
    </location>
</feature>
<name>A0ABW8TGL6_9CLOT</name>
<dbReference type="SUPFAM" id="SSF52540">
    <property type="entry name" value="P-loop containing nucleoside triphosphate hydrolases"/>
    <property type="match status" value="1"/>
</dbReference>
<evidence type="ECO:0000256" key="4">
    <source>
        <dbReference type="ARBA" id="ARBA00022475"/>
    </source>
</evidence>
<feature type="transmembrane region" description="Helical" evidence="14">
    <location>
        <begin position="563"/>
        <end position="586"/>
    </location>
</feature>
<dbReference type="PRINTS" id="PR00326">
    <property type="entry name" value="GTP1OBG"/>
</dbReference>
<evidence type="ECO:0000256" key="6">
    <source>
        <dbReference type="ARBA" id="ARBA00022692"/>
    </source>
</evidence>
<keyword evidence="5 14" id="KW-0410">Iron transport</keyword>
<comment type="similarity">
    <text evidence="14">Belongs to the TRAFAC class TrmE-Era-EngA-EngB-Septin-like GTPase superfamily. FeoB GTPase (TC 9.A.8) family.</text>
</comment>
<dbReference type="InterPro" id="IPR030389">
    <property type="entry name" value="G_FEOB_dom"/>
</dbReference>
<evidence type="ECO:0000259" key="15">
    <source>
        <dbReference type="PROSITE" id="PS51711"/>
    </source>
</evidence>
<dbReference type="InterPro" id="IPR027417">
    <property type="entry name" value="P-loop_NTPase"/>
</dbReference>
<evidence type="ECO:0000256" key="12">
    <source>
        <dbReference type="ARBA" id="ARBA00023136"/>
    </source>
</evidence>
<keyword evidence="6 14" id="KW-0812">Transmembrane</keyword>
<feature type="transmembrane region" description="Helical" evidence="14">
    <location>
        <begin position="349"/>
        <end position="374"/>
    </location>
</feature>
<evidence type="ECO:0000256" key="8">
    <source>
        <dbReference type="ARBA" id="ARBA00022989"/>
    </source>
</evidence>
<keyword evidence="3 14" id="KW-0813">Transport</keyword>
<dbReference type="InterPro" id="IPR011642">
    <property type="entry name" value="Gate_dom"/>
</dbReference>
<keyword evidence="11 14" id="KW-0342">GTP-binding</keyword>
<evidence type="ECO:0000313" key="16">
    <source>
        <dbReference type="EMBL" id="MFL0250064.1"/>
    </source>
</evidence>
<protein>
    <recommendedName>
        <fullName evidence="13 14">Ferrous iron transport protein B</fullName>
    </recommendedName>
</protein>
<evidence type="ECO:0000256" key="13">
    <source>
        <dbReference type="NCBIfam" id="TIGR00437"/>
    </source>
</evidence>
<dbReference type="EMBL" id="JBJIAA010000004">
    <property type="protein sequence ID" value="MFL0250064.1"/>
    <property type="molecule type" value="Genomic_DNA"/>
</dbReference>
<evidence type="ECO:0000256" key="7">
    <source>
        <dbReference type="ARBA" id="ARBA00022741"/>
    </source>
</evidence>
<feature type="transmembrane region" description="Helical" evidence="14">
    <location>
        <begin position="210"/>
        <end position="231"/>
    </location>
</feature>
<dbReference type="Pfam" id="PF07664">
    <property type="entry name" value="FeoB_C"/>
    <property type="match status" value="1"/>
</dbReference>
<feature type="transmembrane region" description="Helical" evidence="14">
    <location>
        <begin position="274"/>
        <end position="294"/>
    </location>
</feature>
<evidence type="ECO:0000256" key="1">
    <source>
        <dbReference type="ARBA" id="ARBA00003926"/>
    </source>
</evidence>